<reference evidence="8" key="1">
    <citation type="submission" date="2020-05" db="UniProtKB">
        <authorList>
            <consortium name="EnsemblMetazoa"/>
        </authorList>
    </citation>
    <scope>IDENTIFICATION</scope>
    <source>
        <strain evidence="8">Aabys</strain>
    </source>
</reference>
<dbReference type="EnsemblMetazoa" id="MDOA013355-RB">
    <property type="protein sequence ID" value="MDOA013355-PB"/>
    <property type="gene ID" value="MDOA013355"/>
</dbReference>
<keyword evidence="5" id="KW-0472">Membrane</keyword>
<dbReference type="VEuPathDB" id="VectorBase:MDOMA2_008827"/>
<evidence type="ECO:0000256" key="3">
    <source>
        <dbReference type="ARBA" id="ARBA00022692"/>
    </source>
</evidence>
<keyword evidence="3" id="KW-0812">Transmembrane</keyword>
<protein>
    <recommendedName>
        <fullName evidence="9">Ionotropic glutamate receptor C-terminal domain-containing protein</fullName>
    </recommendedName>
</protein>
<keyword evidence="4" id="KW-1133">Transmembrane helix</keyword>
<accession>A0A1I8NAV3</accession>
<evidence type="ECO:0000256" key="6">
    <source>
        <dbReference type="ARBA" id="ARBA00023170"/>
    </source>
</evidence>
<dbReference type="SUPFAM" id="SSF53850">
    <property type="entry name" value="Periplasmic binding protein-like II"/>
    <property type="match status" value="2"/>
</dbReference>
<organism evidence="8">
    <name type="scientific">Musca domestica</name>
    <name type="common">House fly</name>
    <dbReference type="NCBI Taxonomy" id="7370"/>
    <lineage>
        <taxon>Eukaryota</taxon>
        <taxon>Metazoa</taxon>
        <taxon>Ecdysozoa</taxon>
        <taxon>Arthropoda</taxon>
        <taxon>Hexapoda</taxon>
        <taxon>Insecta</taxon>
        <taxon>Pterygota</taxon>
        <taxon>Neoptera</taxon>
        <taxon>Endopterygota</taxon>
        <taxon>Diptera</taxon>
        <taxon>Brachycera</taxon>
        <taxon>Muscomorpha</taxon>
        <taxon>Muscoidea</taxon>
        <taxon>Muscidae</taxon>
        <taxon>Musca</taxon>
    </lineage>
</organism>
<evidence type="ECO:0000256" key="1">
    <source>
        <dbReference type="ARBA" id="ARBA00004651"/>
    </source>
</evidence>
<dbReference type="InterPro" id="IPR052192">
    <property type="entry name" value="Insect_Ionotropic_Sensory_Rcpt"/>
</dbReference>
<dbReference type="VEuPathDB" id="VectorBase:MDOA013355"/>
<evidence type="ECO:0000256" key="2">
    <source>
        <dbReference type="ARBA" id="ARBA00022475"/>
    </source>
</evidence>
<dbReference type="PANTHER" id="PTHR42643">
    <property type="entry name" value="IONOTROPIC RECEPTOR 20A-RELATED"/>
    <property type="match status" value="1"/>
</dbReference>
<name>A0A1I8NAV3_MUSDO</name>
<evidence type="ECO:0008006" key="9">
    <source>
        <dbReference type="Google" id="ProtNLM"/>
    </source>
</evidence>
<dbReference type="PANTHER" id="PTHR42643:SF39">
    <property type="entry name" value="IONOTROPIC RECEPTOR 56A-RELATED"/>
    <property type="match status" value="1"/>
</dbReference>
<proteinExistence type="predicted"/>
<dbReference type="Gene3D" id="1.10.287.70">
    <property type="match status" value="2"/>
</dbReference>
<evidence type="ECO:0000313" key="8">
    <source>
        <dbReference type="EnsemblMetazoa" id="MDOA013355-PB"/>
    </source>
</evidence>
<keyword evidence="7" id="KW-0325">Glycoprotein</keyword>
<dbReference type="AlphaFoldDB" id="A0A1I8NAV3"/>
<keyword evidence="6" id="KW-0675">Receptor</keyword>
<sequence length="864" mass="101804">MLKNNTRPVAIIGESMEEREKFKSPIWKDDDSNKFLYEIFPENSLAIVNVPNGSDEHNFLHMANVTKYHLKRMHFINIVWIVNGAKLVDMFEYAQTCWNCGFTKVLFFGNNTLYTYNMFPSLEVESVQHLQDYFNRDEIVNFHQYPLTFAITSSPPRCFRYIDRHGRVAYTGYMYHMLMTFIEYFNFTFEEYPHDYHDDDKVPLLNALIMGNMDFSAFPPYPNRSLFASDVLWFNHIRVIVSNASPIDKYKYFVRPFDGLVWLLYCLIIVAASLNLALFVYVKYFRWEVSKSFMYICSLSLFQYQLPIPVQSWRFNLLYILLLVYSFIMINYYLCILSSLLVLTIYENQIETFEDLGKTSWRLKATQEDIDYYSSVSNISPIILNISLAVDGIVLDSLRRNLSVLSALNAYDDKLEFYLYQQRYLKVPRVRMIKPVVLSSPFFFGMRHNLPYMKLFNRYLMNLASSGLLWKFYFDMELNGILSGELHYLKDGEGGDHLLSLEYFYAPICLYCFGWNLFLTQPQISPAMQFVMKETQKPLMILTKPLDLTWQQNKTGKELEEILLATEFLYEKFSQQFLAIVSVEIVADFVYMANMAKFHLRKLHTVNSLWIVPQAKMTDFPPRCYRYIDRNGNLTYVGYMFSILMIFIEKFNFTFHEYPHNYDDDDKEPLLEALQTGHMDFTSFPVYPNKTTDASDVLWNANIYITVPKSKPIAKYKYFYKPFNEFVWLLYALAILGATSAVAFLTLSKYSIWDFSKSFIYICSIALYQYQLTIPVRSLRFNLLYILLIVYNFIMINYYLCMLSSLLVTTLYEPQIDSIEDLASTSLRFKVTQSDMDYYKQLPNISPIVESLFVLEDGIVLDDL</sequence>
<comment type="subcellular location">
    <subcellularLocation>
        <location evidence="1">Cell membrane</location>
        <topology evidence="1">Multi-pass membrane protein</topology>
    </subcellularLocation>
</comment>
<dbReference type="GO" id="GO:0005886">
    <property type="term" value="C:plasma membrane"/>
    <property type="evidence" value="ECO:0007669"/>
    <property type="project" value="UniProtKB-SubCell"/>
</dbReference>
<keyword evidence="2" id="KW-1003">Cell membrane</keyword>
<evidence type="ECO:0000256" key="5">
    <source>
        <dbReference type="ARBA" id="ARBA00023136"/>
    </source>
</evidence>
<evidence type="ECO:0000256" key="7">
    <source>
        <dbReference type="ARBA" id="ARBA00023180"/>
    </source>
</evidence>
<dbReference type="VEuPathDB" id="VectorBase:MDOMA2_000249"/>
<evidence type="ECO:0000256" key="4">
    <source>
        <dbReference type="ARBA" id="ARBA00022989"/>
    </source>
</evidence>